<reference evidence="3 4" key="1">
    <citation type="submission" date="2024-02" db="EMBL/GenBank/DDBJ databases">
        <title>Chromosome-scale genome assembly of the rough periwinkle Littorina saxatilis.</title>
        <authorList>
            <person name="De Jode A."/>
            <person name="Faria R."/>
            <person name="Formenti G."/>
            <person name="Sims Y."/>
            <person name="Smith T.P."/>
            <person name="Tracey A."/>
            <person name="Wood J.M.D."/>
            <person name="Zagrodzka Z.B."/>
            <person name="Johannesson K."/>
            <person name="Butlin R.K."/>
            <person name="Leder E.H."/>
        </authorList>
    </citation>
    <scope>NUCLEOTIDE SEQUENCE [LARGE SCALE GENOMIC DNA]</scope>
    <source>
        <strain evidence="3">Snail1</strain>
        <tissue evidence="3">Muscle</tissue>
    </source>
</reference>
<name>A0AAN9G8N5_9CAEN</name>
<evidence type="ECO:0000313" key="3">
    <source>
        <dbReference type="EMBL" id="KAK7099062.1"/>
    </source>
</evidence>
<dbReference type="InterPro" id="IPR003877">
    <property type="entry name" value="SPRY_dom"/>
</dbReference>
<protein>
    <recommendedName>
        <fullName evidence="2">B30.2/SPRY domain-containing protein</fullName>
    </recommendedName>
</protein>
<feature type="compositionally biased region" description="Acidic residues" evidence="1">
    <location>
        <begin position="364"/>
        <end position="380"/>
    </location>
</feature>
<dbReference type="InterPro" id="IPR001870">
    <property type="entry name" value="B30.2/SPRY"/>
</dbReference>
<dbReference type="Pfam" id="PF00622">
    <property type="entry name" value="SPRY"/>
    <property type="match status" value="2"/>
</dbReference>
<keyword evidence="4" id="KW-1185">Reference proteome</keyword>
<dbReference type="SUPFAM" id="SSF49899">
    <property type="entry name" value="Concanavalin A-like lectins/glucanases"/>
    <property type="match status" value="2"/>
</dbReference>
<dbReference type="Proteomes" id="UP001374579">
    <property type="component" value="Unassembled WGS sequence"/>
</dbReference>
<dbReference type="PROSITE" id="PS50188">
    <property type="entry name" value="B302_SPRY"/>
    <property type="match status" value="1"/>
</dbReference>
<evidence type="ECO:0000256" key="1">
    <source>
        <dbReference type="SAM" id="MobiDB-lite"/>
    </source>
</evidence>
<comment type="caution">
    <text evidence="3">The sequence shown here is derived from an EMBL/GenBank/DDBJ whole genome shotgun (WGS) entry which is preliminary data.</text>
</comment>
<accession>A0AAN9G8N5</accession>
<evidence type="ECO:0000313" key="4">
    <source>
        <dbReference type="Proteomes" id="UP001374579"/>
    </source>
</evidence>
<dbReference type="PANTHER" id="PTHR12864">
    <property type="entry name" value="RAN BINDING PROTEIN 9-RELATED"/>
    <property type="match status" value="1"/>
</dbReference>
<dbReference type="CDD" id="cd12908">
    <property type="entry name" value="SPRYD3"/>
    <property type="match status" value="1"/>
</dbReference>
<organism evidence="3 4">
    <name type="scientific">Littorina saxatilis</name>
    <dbReference type="NCBI Taxonomy" id="31220"/>
    <lineage>
        <taxon>Eukaryota</taxon>
        <taxon>Metazoa</taxon>
        <taxon>Spiralia</taxon>
        <taxon>Lophotrochozoa</taxon>
        <taxon>Mollusca</taxon>
        <taxon>Gastropoda</taxon>
        <taxon>Caenogastropoda</taxon>
        <taxon>Littorinimorpha</taxon>
        <taxon>Littorinoidea</taxon>
        <taxon>Littorinidae</taxon>
        <taxon>Littorina</taxon>
    </lineage>
</organism>
<dbReference type="InterPro" id="IPR013320">
    <property type="entry name" value="ConA-like_dom_sf"/>
</dbReference>
<dbReference type="InterPro" id="IPR050618">
    <property type="entry name" value="Ubq-SigPath_Reg"/>
</dbReference>
<dbReference type="Gene3D" id="2.60.120.920">
    <property type="match status" value="2"/>
</dbReference>
<dbReference type="InterPro" id="IPR043136">
    <property type="entry name" value="B30.2/SPRY_sf"/>
</dbReference>
<sequence>MDEHIFSNVRRNHMLDVFRMRNPRIVKRDDEEKRHGVVVFPQRFERIQTFSQNVISYMPDRHYRVGVYIAPSPLSEEQSYFEVEILDHGANRCIAVGLVPYHYPLNAQPGWKANSVGYHADDGRIYKGAGHGSPFGPKCRTGDRIGCGIRFNQSHDQWAIAFFTRNGTEVGKCRVKIPAGGLHPAVGMHSEGEEVQLHLDADWVSEESMLMAVDHCEDEWKRLHDVRLCGQALEYTGRGKTIHDVGLAQAAQPLTTANHYFEVEIVDPGESCYIALGVAKKDYPKHRHPGWNKGSIAYHADDGKVFMGSGIGDPFGPRCYKGDTMGCGIFFPVDFEEQQMLRQTSEEEDEDEEDPVNNDSAGSNDEDEDEEEEVGDDDDEEYLEIQPRQARVQDQKGLMVEVFFTRNGKMVGKRNMPIPKGGFYPTVGMLSSCERVRVDLHPVTG</sequence>
<feature type="domain" description="B30.2/SPRY" evidence="2">
    <location>
        <begin position="7"/>
        <end position="204"/>
    </location>
</feature>
<dbReference type="InterPro" id="IPR035783">
    <property type="entry name" value="SPRYD3_SPRY"/>
</dbReference>
<dbReference type="EMBL" id="JBAMIC010000012">
    <property type="protein sequence ID" value="KAK7099062.1"/>
    <property type="molecule type" value="Genomic_DNA"/>
</dbReference>
<feature type="compositionally biased region" description="Acidic residues" evidence="1">
    <location>
        <begin position="346"/>
        <end position="356"/>
    </location>
</feature>
<evidence type="ECO:0000259" key="2">
    <source>
        <dbReference type="PROSITE" id="PS50188"/>
    </source>
</evidence>
<dbReference type="SMART" id="SM00449">
    <property type="entry name" value="SPRY"/>
    <property type="match status" value="2"/>
</dbReference>
<gene>
    <name evidence="3" type="ORF">V1264_003255</name>
</gene>
<dbReference type="AlphaFoldDB" id="A0AAN9G8N5"/>
<feature type="region of interest" description="Disordered" evidence="1">
    <location>
        <begin position="340"/>
        <end position="380"/>
    </location>
</feature>
<proteinExistence type="predicted"/>